<dbReference type="EMBL" id="JAAIWM010000001">
    <property type="protein sequence ID" value="NEY70601.1"/>
    <property type="molecule type" value="Genomic_DNA"/>
</dbReference>
<reference evidence="1 2" key="1">
    <citation type="submission" date="2020-02" db="EMBL/GenBank/DDBJ databases">
        <title>Bacillus aquiflavi sp. nov., isolated from yellow water of strong flavor Chinese baijiu in Yibin region of China.</title>
        <authorList>
            <person name="Xie J."/>
        </authorList>
    </citation>
    <scope>NUCLEOTIDE SEQUENCE [LARGE SCALE GENOMIC DNA]</scope>
    <source>
        <strain evidence="1 2">SA4</strain>
    </source>
</reference>
<dbReference type="InterPro" id="IPR020908">
    <property type="entry name" value="UPF0738"/>
</dbReference>
<comment type="caution">
    <text evidence="1">The sequence shown here is derived from an EMBL/GenBank/DDBJ whole genome shotgun (WGS) entry which is preliminary data.</text>
</comment>
<dbReference type="RefSeq" id="WP_163177355.1">
    <property type="nucleotide sequence ID" value="NZ_JAAIWM010000001.1"/>
</dbReference>
<name>A0A6M0Q2I1_9BACI</name>
<dbReference type="Proteomes" id="UP000481043">
    <property type="component" value="Unassembled WGS sequence"/>
</dbReference>
<protein>
    <submittedName>
        <fullName evidence="1">Uncharacterized protein</fullName>
    </submittedName>
</protein>
<evidence type="ECO:0000313" key="2">
    <source>
        <dbReference type="Proteomes" id="UP000481043"/>
    </source>
</evidence>
<dbReference type="Pfam" id="PF19785">
    <property type="entry name" value="UPF0738"/>
    <property type="match status" value="1"/>
</dbReference>
<keyword evidence="2" id="KW-1185">Reference proteome</keyword>
<proteinExistence type="predicted"/>
<accession>A0A6M0Q2I1</accession>
<dbReference type="AlphaFoldDB" id="A0A6M0Q2I1"/>
<gene>
    <name evidence="1" type="ORF">G4D63_02500</name>
</gene>
<evidence type="ECO:0000313" key="1">
    <source>
        <dbReference type="EMBL" id="NEY70601.1"/>
    </source>
</evidence>
<sequence length="123" mass="14254">MQKRIEIKDVEWREEELFLYPKPIELDGSSLKAAERVLVDSDQLAFVYILEASDEYVYLSISHTFWPHLKKVLTESTPVKLVIEKHVIELQGLQSEVSELIQNIEGNSNYGDEMVKQVESVFL</sequence>
<organism evidence="1 2">
    <name type="scientific">Bacillus mesophilus</name>
    <dbReference type="NCBI Taxonomy" id="1808955"/>
    <lineage>
        <taxon>Bacteria</taxon>
        <taxon>Bacillati</taxon>
        <taxon>Bacillota</taxon>
        <taxon>Bacilli</taxon>
        <taxon>Bacillales</taxon>
        <taxon>Bacillaceae</taxon>
        <taxon>Bacillus</taxon>
    </lineage>
</organism>